<dbReference type="GO" id="GO:0071972">
    <property type="term" value="F:peptidoglycan L,D-transpeptidase activity"/>
    <property type="evidence" value="ECO:0007669"/>
    <property type="project" value="TreeGrafter"/>
</dbReference>
<gene>
    <name evidence="16" type="ORF">A2730_02725</name>
</gene>
<dbReference type="GO" id="GO:0071555">
    <property type="term" value="P:cell wall organization"/>
    <property type="evidence" value="ECO:0007669"/>
    <property type="project" value="UniProtKB-KW"/>
</dbReference>
<evidence type="ECO:0000256" key="8">
    <source>
        <dbReference type="ARBA" id="ARBA00022960"/>
    </source>
</evidence>
<comment type="subcellular location">
    <subcellularLocation>
        <location evidence="2">Cell membrane</location>
    </subcellularLocation>
    <subcellularLocation>
        <location evidence="1">Membrane</location>
        <topology evidence="1">Single-pass membrane protein</topology>
    </subcellularLocation>
</comment>
<organism evidence="16 17">
    <name type="scientific">Candidatus Staskawiczbacteria bacterium RIFCSPHIGHO2_01_FULL_39_25</name>
    <dbReference type="NCBI Taxonomy" id="1802202"/>
    <lineage>
        <taxon>Bacteria</taxon>
        <taxon>Candidatus Staskawicziibacteriota</taxon>
    </lineage>
</organism>
<evidence type="ECO:0000256" key="5">
    <source>
        <dbReference type="ARBA" id="ARBA00022670"/>
    </source>
</evidence>
<evidence type="ECO:0000313" key="16">
    <source>
        <dbReference type="EMBL" id="OGZ64584.1"/>
    </source>
</evidence>
<feature type="domain" description="Penicillin-binding protein transpeptidase" evidence="14">
    <location>
        <begin position="301"/>
        <end position="636"/>
    </location>
</feature>
<dbReference type="GO" id="GO:0008360">
    <property type="term" value="P:regulation of cell shape"/>
    <property type="evidence" value="ECO:0007669"/>
    <property type="project" value="UniProtKB-KW"/>
</dbReference>
<keyword evidence="4" id="KW-0997">Cell inner membrane</keyword>
<keyword evidence="8" id="KW-0133">Cell shape</keyword>
<comment type="caution">
    <text evidence="16">The sequence shown here is derived from an EMBL/GenBank/DDBJ whole genome shotgun (WGS) entry which is preliminary data.</text>
</comment>
<feature type="domain" description="Penicillin-binding protein dimerisation" evidence="15">
    <location>
        <begin position="93"/>
        <end position="257"/>
    </location>
</feature>
<keyword evidence="7" id="KW-0378">Hydrolase</keyword>
<evidence type="ECO:0000256" key="3">
    <source>
        <dbReference type="ARBA" id="ARBA00022475"/>
    </source>
</evidence>
<evidence type="ECO:0000256" key="7">
    <source>
        <dbReference type="ARBA" id="ARBA00022801"/>
    </source>
</evidence>
<evidence type="ECO:0000256" key="6">
    <source>
        <dbReference type="ARBA" id="ARBA00022692"/>
    </source>
</evidence>
<keyword evidence="6 13" id="KW-0812">Transmembrane</keyword>
<evidence type="ECO:0000256" key="2">
    <source>
        <dbReference type="ARBA" id="ARBA00004236"/>
    </source>
</evidence>
<dbReference type="InterPro" id="IPR050515">
    <property type="entry name" value="Beta-lactam/transpept"/>
</dbReference>
<dbReference type="SUPFAM" id="SSF56519">
    <property type="entry name" value="Penicillin binding protein dimerisation domain"/>
    <property type="match status" value="1"/>
</dbReference>
<proteinExistence type="predicted"/>
<dbReference type="Pfam" id="PF00905">
    <property type="entry name" value="Transpeptidase"/>
    <property type="match status" value="1"/>
</dbReference>
<evidence type="ECO:0000256" key="10">
    <source>
        <dbReference type="ARBA" id="ARBA00022989"/>
    </source>
</evidence>
<dbReference type="STRING" id="1802202.A2730_02725"/>
<accession>A0A1G2HPX0</accession>
<dbReference type="Gene3D" id="3.40.710.10">
    <property type="entry name" value="DD-peptidase/beta-lactamase superfamily"/>
    <property type="match status" value="1"/>
</dbReference>
<dbReference type="PANTHER" id="PTHR30627">
    <property type="entry name" value="PEPTIDOGLYCAN D,D-TRANSPEPTIDASE"/>
    <property type="match status" value="1"/>
</dbReference>
<name>A0A1G2HPX0_9BACT</name>
<keyword evidence="12" id="KW-0961">Cell wall biogenesis/degradation</keyword>
<dbReference type="GO" id="GO:0006508">
    <property type="term" value="P:proteolysis"/>
    <property type="evidence" value="ECO:0007669"/>
    <property type="project" value="UniProtKB-KW"/>
</dbReference>
<evidence type="ECO:0000313" key="17">
    <source>
        <dbReference type="Proteomes" id="UP000176855"/>
    </source>
</evidence>
<evidence type="ECO:0000259" key="14">
    <source>
        <dbReference type="Pfam" id="PF00905"/>
    </source>
</evidence>
<dbReference type="GO" id="GO:0008658">
    <property type="term" value="F:penicillin binding"/>
    <property type="evidence" value="ECO:0007669"/>
    <property type="project" value="InterPro"/>
</dbReference>
<dbReference type="Pfam" id="PF03717">
    <property type="entry name" value="PBP_dimer"/>
    <property type="match status" value="1"/>
</dbReference>
<evidence type="ECO:0000256" key="1">
    <source>
        <dbReference type="ARBA" id="ARBA00004167"/>
    </source>
</evidence>
<keyword evidence="10 13" id="KW-1133">Transmembrane helix</keyword>
<sequence>MVFRKKYNIKESLGNIETHEVFLDTLARAKEEELGISEKKFEVEIKEKIIYFIFGLFFLLALTLFFKTFYWQVIEGKRLYTLSQNNKGKINLITPERGIIYDKNLKKLVLNSAAYDLVCDKRNFSESNPESVKEITQIAQVLGKNVFELEDIIGKSEESEVLIAENVNQETLLVLEARMNEFPDCQIEKSTLRNYVLGPIFSHVLGYTSKIGREELKNTGNYTASDYIGKVGLEKSYESFLRGIPGRVEIIKNAVGVAKGDKILSSPTSGYNLVLNIDAGLQKKVYDALEKSIKNIGSKKGAAVALDPRTGAVLALVSYPAYDDNIFAKGISQQDFDKLQNDPSQPFFNRAIAAQYPTGSTIKPFLASAALQEHLISPDKIINDPGYIVVHSQYDPSVTYKFAGVVPHGLVDMREAIAVSSNIYFYTVGGGYGDQKGLGPSRIKQYLGLFGWDQKTGIDIPGEYKGFVPSPEWKKQVKKEDWWDGDTYNLSIGQSDLQVTPLQVAVAYSAIANGGTLYKPQIVQKITDSSGGSSRIIQEFKPEMVSQNFINPEYLQIVREGMRDGVRKPYGSSFMLNNLPVAVAGKTGTAEIGRAGVYNTWSSNFAPYENPEIVFVATIEGVEGLRSATLPVAHEVLQYYFSKK</sequence>
<protein>
    <submittedName>
        <fullName evidence="16">Penicillin-binding protein 2</fullName>
    </submittedName>
</protein>
<dbReference type="InterPro" id="IPR001460">
    <property type="entry name" value="PCN-bd_Tpept"/>
</dbReference>
<keyword evidence="9" id="KW-0573">Peptidoglycan synthesis</keyword>
<evidence type="ECO:0000259" key="15">
    <source>
        <dbReference type="Pfam" id="PF03717"/>
    </source>
</evidence>
<dbReference type="InterPro" id="IPR005311">
    <property type="entry name" value="PBP_dimer"/>
</dbReference>
<dbReference type="Gene3D" id="3.90.1310.10">
    <property type="entry name" value="Penicillin-binding protein 2a (Domain 2)"/>
    <property type="match status" value="1"/>
</dbReference>
<dbReference type="GO" id="GO:0005886">
    <property type="term" value="C:plasma membrane"/>
    <property type="evidence" value="ECO:0007669"/>
    <property type="project" value="UniProtKB-SubCell"/>
</dbReference>
<feature type="transmembrane region" description="Helical" evidence="13">
    <location>
        <begin position="49"/>
        <end position="71"/>
    </location>
</feature>
<evidence type="ECO:0000256" key="9">
    <source>
        <dbReference type="ARBA" id="ARBA00022984"/>
    </source>
</evidence>
<keyword evidence="5" id="KW-0645">Protease</keyword>
<evidence type="ECO:0000256" key="13">
    <source>
        <dbReference type="SAM" id="Phobius"/>
    </source>
</evidence>
<evidence type="ECO:0000256" key="12">
    <source>
        <dbReference type="ARBA" id="ARBA00023316"/>
    </source>
</evidence>
<dbReference type="NCBIfam" id="TIGR03423">
    <property type="entry name" value="pbp2_mrdA"/>
    <property type="match status" value="1"/>
</dbReference>
<dbReference type="GO" id="GO:0009002">
    <property type="term" value="F:serine-type D-Ala-D-Ala carboxypeptidase activity"/>
    <property type="evidence" value="ECO:0007669"/>
    <property type="project" value="InterPro"/>
</dbReference>
<dbReference type="GO" id="GO:0009252">
    <property type="term" value="P:peptidoglycan biosynthetic process"/>
    <property type="evidence" value="ECO:0007669"/>
    <property type="project" value="UniProtKB-KW"/>
</dbReference>
<dbReference type="InterPro" id="IPR036138">
    <property type="entry name" value="PBP_dimer_sf"/>
</dbReference>
<dbReference type="AlphaFoldDB" id="A0A1G2HPX0"/>
<dbReference type="SUPFAM" id="SSF56601">
    <property type="entry name" value="beta-lactamase/transpeptidase-like"/>
    <property type="match status" value="1"/>
</dbReference>
<evidence type="ECO:0000256" key="4">
    <source>
        <dbReference type="ARBA" id="ARBA00022519"/>
    </source>
</evidence>
<dbReference type="InterPro" id="IPR012338">
    <property type="entry name" value="Beta-lactam/transpept-like"/>
</dbReference>
<dbReference type="EMBL" id="MHOO01000004">
    <property type="protein sequence ID" value="OGZ64584.1"/>
    <property type="molecule type" value="Genomic_DNA"/>
</dbReference>
<dbReference type="InterPro" id="IPR017790">
    <property type="entry name" value="Penicillin-binding_protein_2"/>
</dbReference>
<dbReference type="PANTHER" id="PTHR30627:SF2">
    <property type="entry name" value="PEPTIDOGLYCAN D,D-TRANSPEPTIDASE MRDA"/>
    <property type="match status" value="1"/>
</dbReference>
<keyword evidence="3" id="KW-1003">Cell membrane</keyword>
<reference evidence="16 17" key="1">
    <citation type="journal article" date="2016" name="Nat. Commun.">
        <title>Thousands of microbial genomes shed light on interconnected biogeochemical processes in an aquifer system.</title>
        <authorList>
            <person name="Anantharaman K."/>
            <person name="Brown C.T."/>
            <person name="Hug L.A."/>
            <person name="Sharon I."/>
            <person name="Castelle C.J."/>
            <person name="Probst A.J."/>
            <person name="Thomas B.C."/>
            <person name="Singh A."/>
            <person name="Wilkins M.J."/>
            <person name="Karaoz U."/>
            <person name="Brodie E.L."/>
            <person name="Williams K.H."/>
            <person name="Hubbard S.S."/>
            <person name="Banfield J.F."/>
        </authorList>
    </citation>
    <scope>NUCLEOTIDE SEQUENCE [LARGE SCALE GENOMIC DNA]</scope>
</reference>
<dbReference type="Proteomes" id="UP000176855">
    <property type="component" value="Unassembled WGS sequence"/>
</dbReference>
<evidence type="ECO:0000256" key="11">
    <source>
        <dbReference type="ARBA" id="ARBA00023136"/>
    </source>
</evidence>
<keyword evidence="11 13" id="KW-0472">Membrane</keyword>